<name>A0A7T8KK58_CALRO</name>
<evidence type="ECO:0000313" key="4">
    <source>
        <dbReference type="Proteomes" id="UP000595437"/>
    </source>
</evidence>
<dbReference type="Gene3D" id="3.40.50.1820">
    <property type="entry name" value="alpha/beta hydrolase"/>
    <property type="match status" value="2"/>
</dbReference>
<reference evidence="4" key="1">
    <citation type="submission" date="2021-01" db="EMBL/GenBank/DDBJ databases">
        <title>Caligus Genome Assembly.</title>
        <authorList>
            <person name="Gallardo-Escarate C."/>
        </authorList>
    </citation>
    <scope>NUCLEOTIDE SEQUENCE [LARGE SCALE GENOMIC DNA]</scope>
</reference>
<organism evidence="3 4">
    <name type="scientific">Caligus rogercresseyi</name>
    <name type="common">Sea louse</name>
    <dbReference type="NCBI Taxonomy" id="217165"/>
    <lineage>
        <taxon>Eukaryota</taxon>
        <taxon>Metazoa</taxon>
        <taxon>Ecdysozoa</taxon>
        <taxon>Arthropoda</taxon>
        <taxon>Crustacea</taxon>
        <taxon>Multicrustacea</taxon>
        <taxon>Hexanauplia</taxon>
        <taxon>Copepoda</taxon>
        <taxon>Siphonostomatoida</taxon>
        <taxon>Caligidae</taxon>
        <taxon>Caligus</taxon>
    </lineage>
</organism>
<accession>A0A7T8KK58</accession>
<keyword evidence="1" id="KW-0325">Glycoprotein</keyword>
<feature type="domain" description="Carboxylesterase type B" evidence="2">
    <location>
        <begin position="321"/>
        <end position="460"/>
    </location>
</feature>
<proteinExistence type="predicted"/>
<dbReference type="InterPro" id="IPR002018">
    <property type="entry name" value="CarbesteraseB"/>
</dbReference>
<dbReference type="PANTHER" id="PTHR11559">
    <property type="entry name" value="CARBOXYLESTERASE"/>
    <property type="match status" value="1"/>
</dbReference>
<evidence type="ECO:0000313" key="3">
    <source>
        <dbReference type="EMBL" id="QQP57433.1"/>
    </source>
</evidence>
<dbReference type="AlphaFoldDB" id="A0A7T8KK58"/>
<dbReference type="Pfam" id="PF00135">
    <property type="entry name" value="COesterase"/>
    <property type="match status" value="2"/>
</dbReference>
<dbReference type="InterPro" id="IPR029058">
    <property type="entry name" value="AB_hydrolase_fold"/>
</dbReference>
<sequence length="470" mass="53100">MPTSLLPLCLRGKDGFDVNPEVGDGIDAEESKALQQSPFKLAISDSKAQGSITGTVEATELDNVFYAFRGIRYASAARWEDPKALLTDWTQMENAEDGPACPQQSPPKDVMSEKDCLWLNVFTPELSQLENPSLEAKYDVAKGYLHEHKFSKHAVIVFLHPAGLHWDKGWAADEDYGPLHLLDYETLLVTVNYRLGEYGFGRGLNLGLKDQNAALQWVNKNIDRFGGDANRVTVMGHGSGAAAAHLHMLSPMSKGLFKSVISMSGSALNPWAFIPKSEWTESKVGPRPEELISSGRFERECQWMVGVVSEEGKYLAGKAKKDNLASVFSSMNLQSSQAQKSLAEKYMKKEAVYYYQLHQPNASIPDVALSHGDDLHYLFPMTLEDPLQKNKEDQVFRDILLRMISDFVRFGHPTVNTWNRQHLHHSYWRHFKSSKPEYMDLKMNYIKMKEDMFANRLRFWNAGGNVKSEL</sequence>
<dbReference type="SUPFAM" id="SSF53474">
    <property type="entry name" value="alpha/beta-Hydrolases"/>
    <property type="match status" value="1"/>
</dbReference>
<dbReference type="EMBL" id="CP045891">
    <property type="protein sequence ID" value="QQP57433.1"/>
    <property type="molecule type" value="Genomic_DNA"/>
</dbReference>
<gene>
    <name evidence="3" type="ORF">FKW44_002427</name>
</gene>
<evidence type="ECO:0000256" key="1">
    <source>
        <dbReference type="ARBA" id="ARBA00023180"/>
    </source>
</evidence>
<keyword evidence="4" id="KW-1185">Reference proteome</keyword>
<protein>
    <submittedName>
        <fullName evidence="3">CG4382 CG4382PAlike</fullName>
    </submittedName>
</protein>
<feature type="domain" description="Carboxylesterase type B" evidence="2">
    <location>
        <begin position="49"/>
        <end position="277"/>
    </location>
</feature>
<evidence type="ECO:0000259" key="2">
    <source>
        <dbReference type="Pfam" id="PF00135"/>
    </source>
</evidence>
<dbReference type="Proteomes" id="UP000595437">
    <property type="component" value="Chromosome 2"/>
</dbReference>
<dbReference type="InterPro" id="IPR050309">
    <property type="entry name" value="Type-B_Carboxylest/Lipase"/>
</dbReference>
<dbReference type="OrthoDB" id="6363012at2759"/>